<comment type="caution">
    <text evidence="2">The sequence shown here is derived from an EMBL/GenBank/DDBJ whole genome shotgun (WGS) entry which is preliminary data.</text>
</comment>
<protein>
    <recommendedName>
        <fullName evidence="1">CYTH domain-containing protein</fullName>
    </recommendedName>
</protein>
<dbReference type="PROSITE" id="PS51707">
    <property type="entry name" value="CYTH"/>
    <property type="match status" value="1"/>
</dbReference>
<feature type="domain" description="CYTH" evidence="1">
    <location>
        <begin position="1"/>
        <end position="164"/>
    </location>
</feature>
<name>K2G5T2_9BACT</name>
<gene>
    <name evidence="2" type="ORF">ACD_2C00137G0002</name>
</gene>
<dbReference type="AlphaFoldDB" id="K2G5T2"/>
<evidence type="ECO:0000313" key="2">
    <source>
        <dbReference type="EMBL" id="EKE29612.1"/>
    </source>
</evidence>
<dbReference type="EMBL" id="AMFJ01000137">
    <property type="protein sequence ID" value="EKE29612.1"/>
    <property type="molecule type" value="Genomic_DNA"/>
</dbReference>
<dbReference type="Pfam" id="PF01928">
    <property type="entry name" value="CYTH"/>
    <property type="match status" value="1"/>
</dbReference>
<dbReference type="InterPro" id="IPR033469">
    <property type="entry name" value="CYTH-like_dom_sf"/>
</dbReference>
<dbReference type="InterPro" id="IPR023577">
    <property type="entry name" value="CYTH_domain"/>
</dbReference>
<sequence>MQEIEVKIFEIDKDSLISKLVAIGAELIFDWEIAADFYRNAAGKKIRLRKANWQNIMTFKEKLSEDAKMENMEYEIVFDDYGNLCKTLEGIWFDKYWSSAKYRIWYKLWNTVFDFDKLEWIPWFVEIESDNHADVEEWVKFLWYRMDETNKMTERLVKEHYWVA</sequence>
<reference evidence="2" key="1">
    <citation type="journal article" date="2012" name="Science">
        <title>Fermentation, hydrogen, and sulfur metabolism in multiple uncultivated bacterial phyla.</title>
        <authorList>
            <person name="Wrighton K.C."/>
            <person name="Thomas B.C."/>
            <person name="Sharon I."/>
            <person name="Miller C.S."/>
            <person name="Castelle C.J."/>
            <person name="VerBerkmoes N.C."/>
            <person name="Wilkins M.J."/>
            <person name="Hettich R.L."/>
            <person name="Lipton M.S."/>
            <person name="Williams K.H."/>
            <person name="Long P.E."/>
            <person name="Banfield J.F."/>
        </authorList>
    </citation>
    <scope>NUCLEOTIDE SEQUENCE [LARGE SCALE GENOMIC DNA]</scope>
</reference>
<dbReference type="SUPFAM" id="SSF55154">
    <property type="entry name" value="CYTH-like phosphatases"/>
    <property type="match status" value="1"/>
</dbReference>
<evidence type="ECO:0000259" key="1">
    <source>
        <dbReference type="PROSITE" id="PS51707"/>
    </source>
</evidence>
<organism evidence="2">
    <name type="scientific">uncultured bacterium</name>
    <name type="common">gcode 4</name>
    <dbReference type="NCBI Taxonomy" id="1234023"/>
    <lineage>
        <taxon>Bacteria</taxon>
        <taxon>environmental samples</taxon>
    </lineage>
</organism>
<dbReference type="Gene3D" id="2.40.320.10">
    <property type="entry name" value="Hypothetical Protein Pfu-838710-001"/>
    <property type="match status" value="1"/>
</dbReference>
<accession>K2G5T2</accession>
<proteinExistence type="predicted"/>